<accession>A0ABM0GW19</accession>
<feature type="domain" description="Peptidase metallopeptidase" evidence="16">
    <location>
        <begin position="106"/>
        <end position="265"/>
    </location>
</feature>
<evidence type="ECO:0000256" key="5">
    <source>
        <dbReference type="ARBA" id="ARBA00022729"/>
    </source>
</evidence>
<dbReference type="SUPFAM" id="SSF55486">
    <property type="entry name" value="Metalloproteases ('zincins'), catalytic domain"/>
    <property type="match status" value="1"/>
</dbReference>
<protein>
    <submittedName>
        <fullName evidence="18">Matrix metalloproteinase-24-like</fullName>
    </submittedName>
</protein>
<evidence type="ECO:0000259" key="16">
    <source>
        <dbReference type="SMART" id="SM00235"/>
    </source>
</evidence>
<keyword evidence="14" id="KW-0812">Transmembrane</keyword>
<dbReference type="Pfam" id="PF01471">
    <property type="entry name" value="PG_binding_1"/>
    <property type="match status" value="1"/>
</dbReference>
<organism evidence="17 18">
    <name type="scientific">Saccoglossus kowalevskii</name>
    <name type="common">Acorn worm</name>
    <dbReference type="NCBI Taxonomy" id="10224"/>
    <lineage>
        <taxon>Eukaryota</taxon>
        <taxon>Metazoa</taxon>
        <taxon>Hemichordata</taxon>
        <taxon>Enteropneusta</taxon>
        <taxon>Harrimaniidae</taxon>
        <taxon>Saccoglossus</taxon>
    </lineage>
</organism>
<dbReference type="InterPro" id="IPR001818">
    <property type="entry name" value="Pept_M10_metallopeptidase"/>
</dbReference>
<dbReference type="InterPro" id="IPR006026">
    <property type="entry name" value="Peptidase_Metallo"/>
</dbReference>
<dbReference type="PANTHER" id="PTHR10201:SF294">
    <property type="entry name" value="MATRIX METALLOPROTEINASE 16"/>
    <property type="match status" value="1"/>
</dbReference>
<dbReference type="PIRSF" id="PIRSF001191">
    <property type="entry name" value="Peptidase_M10A_matrix"/>
    <property type="match status" value="1"/>
</dbReference>
<evidence type="ECO:0000256" key="3">
    <source>
        <dbReference type="ARBA" id="ARBA00022670"/>
    </source>
</evidence>
<dbReference type="Pfam" id="PF00045">
    <property type="entry name" value="Hemopexin"/>
    <property type="match status" value="4"/>
</dbReference>
<dbReference type="Gene3D" id="3.40.390.10">
    <property type="entry name" value="Collagenase (Catalytic Domain)"/>
    <property type="match status" value="1"/>
</dbReference>
<keyword evidence="12" id="KW-1015">Disulfide bond</keyword>
<dbReference type="InterPro" id="IPR002477">
    <property type="entry name" value="Peptidoglycan-bd-like"/>
</dbReference>
<dbReference type="PRINTS" id="PR00138">
    <property type="entry name" value="MATRIXIN"/>
</dbReference>
<evidence type="ECO:0000256" key="10">
    <source>
        <dbReference type="ARBA" id="ARBA00023049"/>
    </source>
</evidence>
<comment type="cofactor">
    <cofactor evidence="1">
        <name>Zn(2+)</name>
        <dbReference type="ChEBI" id="CHEBI:29105"/>
    </cofactor>
</comment>
<feature type="repeat" description="Hemopexin" evidence="13">
    <location>
        <begin position="340"/>
        <end position="383"/>
    </location>
</feature>
<keyword evidence="17" id="KW-1185">Reference proteome</keyword>
<keyword evidence="4" id="KW-0479">Metal-binding</keyword>
<dbReference type="CDD" id="cd00094">
    <property type="entry name" value="HX"/>
    <property type="match status" value="1"/>
</dbReference>
<dbReference type="SMART" id="SM00120">
    <property type="entry name" value="HX"/>
    <property type="match status" value="4"/>
</dbReference>
<dbReference type="Gene3D" id="2.110.10.10">
    <property type="entry name" value="Hemopexin-like domain"/>
    <property type="match status" value="1"/>
</dbReference>
<keyword evidence="5 15" id="KW-0732">Signal</keyword>
<sequence>MVLRYTAIVCFMCLIGVQQILTEDTAAGGVDYLYRYGYLKMPDFKSGELQSRDELIDAIKSMQRFMGLPETGEIDADTMAMMQKPRCGLPDIMGTSEDARKKRYALVGKWEKNDLTYKILNYTPDLAEADTSETIRLAFDIWQAVTPLTFTEIYDGTPDINILFARGYHGDGGPFDGPGGTLAHAYFPGGGLGGDAHFDDDETFTIRTYDGTNLLQVAAHEFGHSLGLGHSSVYGALMAPYYQGYAPDYVLPEDDKRGIQALYGSAPSGPVEPEMPEITNMPGKPIVPTYGPCETGYDAISSIRGELFIFKDDQFWRLREFGKVLSGYPVKNSLFWYDMPNNIDATYERYDNIIMFFKGTKYWEYTANYPDSDSPKYTNYLGLPNNIDAALVWENNGKTYFFKGKQYWRYDEYNQQVDPGYPRQIYTTWKGVPNNIDAAFNWKDGYTYFFKGDNYWKFDANTMEVDPGYPRKIAVDWMGCNSLTEENNEQENGIGTGEISSSQQILLSPVVILSTFILFFILFTN</sequence>
<dbReference type="PROSITE" id="PS00546">
    <property type="entry name" value="CYSTEINE_SWITCH"/>
    <property type="match status" value="1"/>
</dbReference>
<evidence type="ECO:0000256" key="14">
    <source>
        <dbReference type="SAM" id="Phobius"/>
    </source>
</evidence>
<dbReference type="InterPro" id="IPR021158">
    <property type="entry name" value="Pept_M10A_Zn_BS"/>
</dbReference>
<evidence type="ECO:0000256" key="12">
    <source>
        <dbReference type="ARBA" id="ARBA00023157"/>
    </source>
</evidence>
<gene>
    <name evidence="18" type="primary">LOC100369238</name>
</gene>
<dbReference type="InterPro" id="IPR018487">
    <property type="entry name" value="Hemopexin-like_repeat"/>
</dbReference>
<feature type="chain" id="PRO_5045074188" evidence="15">
    <location>
        <begin position="23"/>
        <end position="525"/>
    </location>
</feature>
<dbReference type="InterPro" id="IPR033739">
    <property type="entry name" value="M10A_MMP"/>
</dbReference>
<dbReference type="RefSeq" id="XP_002738586.1">
    <property type="nucleotide sequence ID" value="XM_002738540.2"/>
</dbReference>
<dbReference type="InterPro" id="IPR036375">
    <property type="entry name" value="Hemopexin-like_dom_sf"/>
</dbReference>
<evidence type="ECO:0000256" key="11">
    <source>
        <dbReference type="ARBA" id="ARBA00023145"/>
    </source>
</evidence>
<dbReference type="GeneID" id="100369238"/>
<evidence type="ECO:0000256" key="6">
    <source>
        <dbReference type="ARBA" id="ARBA00022737"/>
    </source>
</evidence>
<comment type="similarity">
    <text evidence="2">Belongs to the peptidase M10A family.</text>
</comment>
<dbReference type="SUPFAM" id="SSF50923">
    <property type="entry name" value="Hemopexin-like domain"/>
    <property type="match status" value="1"/>
</dbReference>
<evidence type="ECO:0000313" key="17">
    <source>
        <dbReference type="Proteomes" id="UP000694865"/>
    </source>
</evidence>
<keyword evidence="6" id="KW-0677">Repeat</keyword>
<dbReference type="Pfam" id="PF00413">
    <property type="entry name" value="Peptidase_M10"/>
    <property type="match status" value="1"/>
</dbReference>
<proteinExistence type="inferred from homology"/>
<reference evidence="18" key="1">
    <citation type="submission" date="2025-08" db="UniProtKB">
        <authorList>
            <consortium name="RefSeq"/>
        </authorList>
    </citation>
    <scope>IDENTIFICATION</scope>
    <source>
        <tissue evidence="18">Testes</tissue>
    </source>
</reference>
<evidence type="ECO:0000256" key="1">
    <source>
        <dbReference type="ARBA" id="ARBA00001947"/>
    </source>
</evidence>
<evidence type="ECO:0000256" key="7">
    <source>
        <dbReference type="ARBA" id="ARBA00022801"/>
    </source>
</evidence>
<evidence type="ECO:0000256" key="15">
    <source>
        <dbReference type="SAM" id="SignalP"/>
    </source>
</evidence>
<keyword evidence="14" id="KW-1133">Transmembrane helix</keyword>
<dbReference type="InterPro" id="IPR036365">
    <property type="entry name" value="PGBD-like_sf"/>
</dbReference>
<keyword evidence="11" id="KW-0865">Zymogen</keyword>
<evidence type="ECO:0000256" key="2">
    <source>
        <dbReference type="ARBA" id="ARBA00010370"/>
    </source>
</evidence>
<evidence type="ECO:0000256" key="13">
    <source>
        <dbReference type="PROSITE-ProRule" id="PRU01011"/>
    </source>
</evidence>
<feature type="repeat" description="Hemopexin" evidence="13">
    <location>
        <begin position="294"/>
        <end position="339"/>
    </location>
</feature>
<dbReference type="PANTHER" id="PTHR10201">
    <property type="entry name" value="MATRIX METALLOPROTEINASE"/>
    <property type="match status" value="1"/>
</dbReference>
<evidence type="ECO:0000256" key="9">
    <source>
        <dbReference type="ARBA" id="ARBA00022837"/>
    </source>
</evidence>
<feature type="transmembrane region" description="Helical" evidence="14">
    <location>
        <begin position="505"/>
        <end position="523"/>
    </location>
</feature>
<feature type="signal peptide" evidence="15">
    <location>
        <begin position="1"/>
        <end position="22"/>
    </location>
</feature>
<dbReference type="InterPro" id="IPR018486">
    <property type="entry name" value="Hemopexin_CS"/>
</dbReference>
<dbReference type="PROSITE" id="PS00024">
    <property type="entry name" value="HEMOPEXIN"/>
    <property type="match status" value="1"/>
</dbReference>
<feature type="repeat" description="Hemopexin" evidence="13">
    <location>
        <begin position="384"/>
        <end position="432"/>
    </location>
</feature>
<dbReference type="SUPFAM" id="SSF47090">
    <property type="entry name" value="PGBD-like"/>
    <property type="match status" value="1"/>
</dbReference>
<dbReference type="InterPro" id="IPR024079">
    <property type="entry name" value="MetalloPept_cat_dom_sf"/>
</dbReference>
<keyword evidence="14" id="KW-0472">Membrane</keyword>
<dbReference type="InterPro" id="IPR021190">
    <property type="entry name" value="Pept_M10A"/>
</dbReference>
<dbReference type="InterPro" id="IPR000585">
    <property type="entry name" value="Hemopexin-like_dom"/>
</dbReference>
<keyword evidence="7" id="KW-0378">Hydrolase</keyword>
<evidence type="ECO:0000313" key="18">
    <source>
        <dbReference type="RefSeq" id="XP_002738586.1"/>
    </source>
</evidence>
<dbReference type="Proteomes" id="UP000694865">
    <property type="component" value="Unplaced"/>
</dbReference>
<keyword evidence="10" id="KW-0482">Metalloprotease</keyword>
<evidence type="ECO:0000256" key="8">
    <source>
        <dbReference type="ARBA" id="ARBA00022833"/>
    </source>
</evidence>
<dbReference type="PROSITE" id="PS51642">
    <property type="entry name" value="HEMOPEXIN_2"/>
    <property type="match status" value="4"/>
</dbReference>
<keyword evidence="8" id="KW-0862">Zinc</keyword>
<evidence type="ECO:0000256" key="4">
    <source>
        <dbReference type="ARBA" id="ARBA00022723"/>
    </source>
</evidence>
<feature type="repeat" description="Hemopexin" evidence="13">
    <location>
        <begin position="433"/>
        <end position="480"/>
    </location>
</feature>
<dbReference type="CDD" id="cd04278">
    <property type="entry name" value="ZnMc_MMP"/>
    <property type="match status" value="1"/>
</dbReference>
<keyword evidence="9" id="KW-0106">Calcium</keyword>
<keyword evidence="3" id="KW-0645">Protease</keyword>
<dbReference type="SMART" id="SM00235">
    <property type="entry name" value="ZnMc"/>
    <property type="match status" value="1"/>
</dbReference>
<name>A0ABM0GW19_SACKO</name>